<sequence>MINSLQHTHIHLVKEWNLSKTNQFLPEEVTADSHRRVWWKCASGHEEFDPIRIRVRNNGCIQCKREAKKILEANKELDKNPLTGTFTDLIHNPNMKLIEVLGLPQDFTANISIESLYEGDNEFDRRIYLSLKRYGLNTVDQILQLTYNKLDSIRNLGERSQIKLYTILKSKFCC</sequence>
<name>A0ABT8JG96_9BACL</name>
<dbReference type="Pfam" id="PF14311">
    <property type="entry name" value="DUF4379"/>
    <property type="match status" value="1"/>
</dbReference>
<organism evidence="3 4">
    <name type="scientific">Paenibacillus vandeheii</name>
    <dbReference type="NCBI Taxonomy" id="3035917"/>
    <lineage>
        <taxon>Bacteria</taxon>
        <taxon>Bacillati</taxon>
        <taxon>Bacillota</taxon>
        <taxon>Bacilli</taxon>
        <taxon>Bacillales</taxon>
        <taxon>Paenibacillaceae</taxon>
        <taxon>Paenibacillus</taxon>
    </lineage>
</organism>
<accession>A0ABT8JG96</accession>
<dbReference type="Pfam" id="PF03118">
    <property type="entry name" value="RNA_pol_A_CTD"/>
    <property type="match status" value="1"/>
</dbReference>
<dbReference type="RefSeq" id="WP_024633623.1">
    <property type="nucleotide sequence ID" value="NZ_JAROCD010000011.1"/>
</dbReference>
<dbReference type="SUPFAM" id="SSF47789">
    <property type="entry name" value="C-terminal domain of RNA polymerase alpha subunit"/>
    <property type="match status" value="1"/>
</dbReference>
<dbReference type="InterPro" id="IPR011260">
    <property type="entry name" value="RNAP_asu_C"/>
</dbReference>
<comment type="caution">
    <text evidence="3">The sequence shown here is derived from an EMBL/GenBank/DDBJ whole genome shotgun (WGS) entry which is preliminary data.</text>
</comment>
<dbReference type="Gene3D" id="1.10.150.20">
    <property type="entry name" value="5' to 3' exonuclease, C-terminal subdomain"/>
    <property type="match status" value="1"/>
</dbReference>
<evidence type="ECO:0000259" key="2">
    <source>
        <dbReference type="Pfam" id="PF14311"/>
    </source>
</evidence>
<feature type="domain" description="RNA polymerase alpha subunit C-terminal" evidence="1">
    <location>
        <begin position="125"/>
        <end position="168"/>
    </location>
</feature>
<dbReference type="Proteomes" id="UP001174205">
    <property type="component" value="Unassembled WGS sequence"/>
</dbReference>
<dbReference type="EMBL" id="JAROCD010000011">
    <property type="protein sequence ID" value="MDN4604050.1"/>
    <property type="molecule type" value="Genomic_DNA"/>
</dbReference>
<gene>
    <name evidence="3" type="ORF">P5G61_22595</name>
</gene>
<protein>
    <submittedName>
        <fullName evidence="3">Zinc-ribbon domain-containing protein</fullName>
    </submittedName>
</protein>
<proteinExistence type="predicted"/>
<reference evidence="3" key="1">
    <citation type="submission" date="2023-03" db="EMBL/GenBank/DDBJ databases">
        <title>MT1 and MT2 Draft Genomes of Novel Species.</title>
        <authorList>
            <person name="Venkateswaran K."/>
        </authorList>
    </citation>
    <scope>NUCLEOTIDE SEQUENCE</scope>
    <source>
        <strain evidence="3">F6_3S_P_1C</strain>
    </source>
</reference>
<feature type="domain" description="Treble clef zinc finger" evidence="2">
    <location>
        <begin position="12"/>
        <end position="65"/>
    </location>
</feature>
<evidence type="ECO:0000313" key="4">
    <source>
        <dbReference type="Proteomes" id="UP001174205"/>
    </source>
</evidence>
<keyword evidence="4" id="KW-1185">Reference proteome</keyword>
<evidence type="ECO:0000259" key="1">
    <source>
        <dbReference type="Pfam" id="PF03118"/>
    </source>
</evidence>
<evidence type="ECO:0000313" key="3">
    <source>
        <dbReference type="EMBL" id="MDN4604050.1"/>
    </source>
</evidence>
<dbReference type="InterPro" id="IPR025487">
    <property type="entry name" value="DUF4379"/>
</dbReference>